<comment type="caution">
    <text evidence="1">The sequence shown here is derived from an EMBL/GenBank/DDBJ whole genome shotgun (WGS) entry which is preliminary data.</text>
</comment>
<name>A0A8T0HNN1_CERPU</name>
<evidence type="ECO:0000313" key="2">
    <source>
        <dbReference type="Proteomes" id="UP000822688"/>
    </source>
</evidence>
<dbReference type="AlphaFoldDB" id="A0A8T0HNN1"/>
<accession>A0A8T0HNN1</accession>
<dbReference type="Proteomes" id="UP000822688">
    <property type="component" value="Chromosome V"/>
</dbReference>
<evidence type="ECO:0000313" key="1">
    <source>
        <dbReference type="EMBL" id="KAG0572530.1"/>
    </source>
</evidence>
<organism evidence="1 2">
    <name type="scientific">Ceratodon purpureus</name>
    <name type="common">Fire moss</name>
    <name type="synonym">Dicranum purpureum</name>
    <dbReference type="NCBI Taxonomy" id="3225"/>
    <lineage>
        <taxon>Eukaryota</taxon>
        <taxon>Viridiplantae</taxon>
        <taxon>Streptophyta</taxon>
        <taxon>Embryophyta</taxon>
        <taxon>Bryophyta</taxon>
        <taxon>Bryophytina</taxon>
        <taxon>Bryopsida</taxon>
        <taxon>Dicranidae</taxon>
        <taxon>Pseudoditrichales</taxon>
        <taxon>Ditrichaceae</taxon>
        <taxon>Ceratodon</taxon>
    </lineage>
</organism>
<sequence>MSFFSLTEASKLRALPKSSIAVSYHCIPAHARPRLYHAFEYSAWSPIARVQSLVTAIRCPKAYFHIDQKSNIGE</sequence>
<protein>
    <submittedName>
        <fullName evidence="1">Uncharacterized protein</fullName>
    </submittedName>
</protein>
<dbReference type="EMBL" id="CM026426">
    <property type="protein sequence ID" value="KAG0572530.1"/>
    <property type="molecule type" value="Genomic_DNA"/>
</dbReference>
<keyword evidence="2" id="KW-1185">Reference proteome</keyword>
<gene>
    <name evidence="1" type="ORF">KC19_VG102900</name>
</gene>
<proteinExistence type="predicted"/>
<reference evidence="1" key="1">
    <citation type="submission" date="2020-06" db="EMBL/GenBank/DDBJ databases">
        <title>WGS assembly of Ceratodon purpureus strain R40.</title>
        <authorList>
            <person name="Carey S.B."/>
            <person name="Jenkins J."/>
            <person name="Shu S."/>
            <person name="Lovell J.T."/>
            <person name="Sreedasyam A."/>
            <person name="Maumus F."/>
            <person name="Tiley G.P."/>
            <person name="Fernandez-Pozo N."/>
            <person name="Barry K."/>
            <person name="Chen C."/>
            <person name="Wang M."/>
            <person name="Lipzen A."/>
            <person name="Daum C."/>
            <person name="Saski C.A."/>
            <person name="Payton A.C."/>
            <person name="Mcbreen J.C."/>
            <person name="Conrad R.E."/>
            <person name="Kollar L.M."/>
            <person name="Olsson S."/>
            <person name="Huttunen S."/>
            <person name="Landis J.B."/>
            <person name="Wickett N.J."/>
            <person name="Johnson M.G."/>
            <person name="Rensing S.A."/>
            <person name="Grimwood J."/>
            <person name="Schmutz J."/>
            <person name="Mcdaniel S.F."/>
        </authorList>
    </citation>
    <scope>NUCLEOTIDE SEQUENCE</scope>
    <source>
        <strain evidence="1">R40</strain>
    </source>
</reference>